<reference evidence="8" key="2">
    <citation type="journal article" date="2023" name="IMA Fungus">
        <title>Comparative genomic study of the Penicillium genus elucidates a diverse pangenome and 15 lateral gene transfer events.</title>
        <authorList>
            <person name="Petersen C."/>
            <person name="Sorensen T."/>
            <person name="Nielsen M.R."/>
            <person name="Sondergaard T.E."/>
            <person name="Sorensen J.L."/>
            <person name="Fitzpatrick D.A."/>
            <person name="Frisvad J.C."/>
            <person name="Nielsen K.L."/>
        </authorList>
    </citation>
    <scope>NUCLEOTIDE SEQUENCE</scope>
    <source>
        <strain evidence="8">IBT 30069</strain>
    </source>
</reference>
<sequence length="351" mass="38943">MASTVYMASPPAGVERFAGDTIQPNMATCAITTAVIAFAIVALRLYTRIFLTAARFQMDDVFVSSIRLLRFGVLSSADTRLVQKFVSSSGLALSSTDLNLLIVVMQTGVGLHMWDVTMAQYNPGLGIWTLAATLFYAWAVIFSKLSILAFYLRLSPQFWFRMLTMGLMAIATCYVLVYTFLLIFRCNPIDKNWDITITTGSCLNTRTIMTVLSVANIVMDALTLVLPIPVIMGLNMRLAQRVSVVLIFSSGIFVCAIAIKRTVQMLGALTSADYTWDITEQFYWSYIEVNAGILCASVPALKPFAKRHLNNVFGSSQRYNGRNGVSGEPTDQDTEAIMLRYTPKRSSYTQF</sequence>
<keyword evidence="4 6" id="KW-0472">Membrane</keyword>
<dbReference type="Proteomes" id="UP001149165">
    <property type="component" value="Unassembled WGS sequence"/>
</dbReference>
<evidence type="ECO:0000259" key="7">
    <source>
        <dbReference type="Pfam" id="PF20684"/>
    </source>
</evidence>
<comment type="similarity">
    <text evidence="5">Belongs to the SAT4 family.</text>
</comment>
<comment type="caution">
    <text evidence="8">The sequence shown here is derived from an EMBL/GenBank/DDBJ whole genome shotgun (WGS) entry which is preliminary data.</text>
</comment>
<feature type="domain" description="Rhodopsin" evidence="7">
    <location>
        <begin position="44"/>
        <end position="306"/>
    </location>
</feature>
<dbReference type="EMBL" id="JAPQKH010000007">
    <property type="protein sequence ID" value="KAJ5088065.1"/>
    <property type="molecule type" value="Genomic_DNA"/>
</dbReference>
<organism evidence="8 9">
    <name type="scientific">Penicillium angulare</name>
    <dbReference type="NCBI Taxonomy" id="116970"/>
    <lineage>
        <taxon>Eukaryota</taxon>
        <taxon>Fungi</taxon>
        <taxon>Dikarya</taxon>
        <taxon>Ascomycota</taxon>
        <taxon>Pezizomycotina</taxon>
        <taxon>Eurotiomycetes</taxon>
        <taxon>Eurotiomycetidae</taxon>
        <taxon>Eurotiales</taxon>
        <taxon>Aspergillaceae</taxon>
        <taxon>Penicillium</taxon>
    </lineage>
</organism>
<keyword evidence="9" id="KW-1185">Reference proteome</keyword>
<evidence type="ECO:0000313" key="9">
    <source>
        <dbReference type="Proteomes" id="UP001149165"/>
    </source>
</evidence>
<feature type="transmembrane region" description="Helical" evidence="6">
    <location>
        <begin position="244"/>
        <end position="263"/>
    </location>
</feature>
<feature type="transmembrane region" description="Helical" evidence="6">
    <location>
        <begin position="126"/>
        <end position="151"/>
    </location>
</feature>
<dbReference type="Pfam" id="PF20684">
    <property type="entry name" value="Fung_rhodopsin"/>
    <property type="match status" value="1"/>
</dbReference>
<evidence type="ECO:0000256" key="2">
    <source>
        <dbReference type="ARBA" id="ARBA00022692"/>
    </source>
</evidence>
<evidence type="ECO:0000256" key="6">
    <source>
        <dbReference type="SAM" id="Phobius"/>
    </source>
</evidence>
<protein>
    <recommendedName>
        <fullName evidence="7">Rhodopsin domain-containing protein</fullName>
    </recommendedName>
</protein>
<proteinExistence type="inferred from homology"/>
<keyword evidence="3 6" id="KW-1133">Transmembrane helix</keyword>
<evidence type="ECO:0000256" key="3">
    <source>
        <dbReference type="ARBA" id="ARBA00022989"/>
    </source>
</evidence>
<dbReference type="OrthoDB" id="5342292at2759"/>
<gene>
    <name evidence="8" type="ORF">N7456_011681</name>
</gene>
<dbReference type="AlphaFoldDB" id="A0A9W9K0B6"/>
<keyword evidence="2 6" id="KW-0812">Transmembrane</keyword>
<evidence type="ECO:0000256" key="1">
    <source>
        <dbReference type="ARBA" id="ARBA00004141"/>
    </source>
</evidence>
<feature type="transmembrane region" description="Helical" evidence="6">
    <location>
        <begin position="208"/>
        <end position="232"/>
    </location>
</feature>
<dbReference type="InterPro" id="IPR052337">
    <property type="entry name" value="SAT4-like"/>
</dbReference>
<dbReference type="PANTHER" id="PTHR33048:SF124">
    <property type="entry name" value="INTEGRAL MEMBRANE PROTEIN"/>
    <property type="match status" value="1"/>
</dbReference>
<evidence type="ECO:0000256" key="5">
    <source>
        <dbReference type="ARBA" id="ARBA00038359"/>
    </source>
</evidence>
<feature type="transmembrane region" description="Helical" evidence="6">
    <location>
        <begin position="163"/>
        <end position="184"/>
    </location>
</feature>
<comment type="subcellular location">
    <subcellularLocation>
        <location evidence="1">Membrane</location>
        <topology evidence="1">Multi-pass membrane protein</topology>
    </subcellularLocation>
</comment>
<dbReference type="PANTHER" id="PTHR33048">
    <property type="entry name" value="PTH11-LIKE INTEGRAL MEMBRANE PROTEIN (AFU_ORTHOLOGUE AFUA_5G11245)"/>
    <property type="match status" value="1"/>
</dbReference>
<accession>A0A9W9K0B6</accession>
<reference evidence="8" key="1">
    <citation type="submission" date="2022-11" db="EMBL/GenBank/DDBJ databases">
        <authorList>
            <person name="Petersen C."/>
        </authorList>
    </citation>
    <scope>NUCLEOTIDE SEQUENCE</scope>
    <source>
        <strain evidence="8">IBT 30069</strain>
    </source>
</reference>
<name>A0A9W9K0B6_9EURO</name>
<dbReference type="GO" id="GO:0016020">
    <property type="term" value="C:membrane"/>
    <property type="evidence" value="ECO:0007669"/>
    <property type="project" value="UniProtKB-SubCell"/>
</dbReference>
<evidence type="ECO:0000313" key="8">
    <source>
        <dbReference type="EMBL" id="KAJ5088065.1"/>
    </source>
</evidence>
<feature type="transmembrane region" description="Helical" evidence="6">
    <location>
        <begin position="25"/>
        <end position="46"/>
    </location>
</feature>
<evidence type="ECO:0000256" key="4">
    <source>
        <dbReference type="ARBA" id="ARBA00023136"/>
    </source>
</evidence>
<dbReference type="InterPro" id="IPR049326">
    <property type="entry name" value="Rhodopsin_dom_fungi"/>
</dbReference>